<dbReference type="STRING" id="1314783.A0A165PBD1"/>
<proteinExistence type="predicted"/>
<gene>
    <name evidence="1" type="ORF">DAEQUDRAFT_728539</name>
</gene>
<evidence type="ECO:0000313" key="2">
    <source>
        <dbReference type="Proteomes" id="UP000076727"/>
    </source>
</evidence>
<name>A0A165PBD1_9APHY</name>
<dbReference type="AlphaFoldDB" id="A0A165PBD1"/>
<evidence type="ECO:0008006" key="3">
    <source>
        <dbReference type="Google" id="ProtNLM"/>
    </source>
</evidence>
<protein>
    <recommendedName>
        <fullName evidence="3">F-box domain-containing protein</fullName>
    </recommendedName>
</protein>
<reference evidence="1 2" key="1">
    <citation type="journal article" date="2016" name="Mol. Biol. Evol.">
        <title>Comparative Genomics of Early-Diverging Mushroom-Forming Fungi Provides Insights into the Origins of Lignocellulose Decay Capabilities.</title>
        <authorList>
            <person name="Nagy L.G."/>
            <person name="Riley R."/>
            <person name="Tritt A."/>
            <person name="Adam C."/>
            <person name="Daum C."/>
            <person name="Floudas D."/>
            <person name="Sun H."/>
            <person name="Yadav J.S."/>
            <person name="Pangilinan J."/>
            <person name="Larsson K.H."/>
            <person name="Matsuura K."/>
            <person name="Barry K."/>
            <person name="Labutti K."/>
            <person name="Kuo R."/>
            <person name="Ohm R.A."/>
            <person name="Bhattacharya S.S."/>
            <person name="Shirouzu T."/>
            <person name="Yoshinaga Y."/>
            <person name="Martin F.M."/>
            <person name="Grigoriev I.V."/>
            <person name="Hibbett D.S."/>
        </authorList>
    </citation>
    <scope>NUCLEOTIDE SEQUENCE [LARGE SCALE GENOMIC DNA]</scope>
    <source>
        <strain evidence="1 2">L-15889</strain>
    </source>
</reference>
<accession>A0A165PBD1</accession>
<organism evidence="1 2">
    <name type="scientific">Daedalea quercina L-15889</name>
    <dbReference type="NCBI Taxonomy" id="1314783"/>
    <lineage>
        <taxon>Eukaryota</taxon>
        <taxon>Fungi</taxon>
        <taxon>Dikarya</taxon>
        <taxon>Basidiomycota</taxon>
        <taxon>Agaricomycotina</taxon>
        <taxon>Agaricomycetes</taxon>
        <taxon>Polyporales</taxon>
        <taxon>Fomitopsis</taxon>
    </lineage>
</organism>
<keyword evidence="2" id="KW-1185">Reference proteome</keyword>
<evidence type="ECO:0000313" key="1">
    <source>
        <dbReference type="EMBL" id="KZT67997.1"/>
    </source>
</evidence>
<sequence length="209" mass="24016">MTCRRMRDETLPVLFRSCLVAATKPINAERFLPQSLWPYVYSLCLEDHRPAAMRLPEKRRKLRFANDRLLCGIMDPMFLKATLPSMPFLQSVKLAVYCREIHGIGWDTLAVILSTPQLRSFTLQAYPFSPQQCPAVTDVDCLTPITTFRYAQPAIFRELRQYPTQKAALSVVIAKLRHTLETLLLPLEVAPFEALAEHQWSTTRSSYSR</sequence>
<dbReference type="Proteomes" id="UP000076727">
    <property type="component" value="Unassembled WGS sequence"/>
</dbReference>
<dbReference type="OrthoDB" id="2750120at2759"/>
<dbReference type="EMBL" id="KV429071">
    <property type="protein sequence ID" value="KZT67997.1"/>
    <property type="molecule type" value="Genomic_DNA"/>
</dbReference>